<dbReference type="EMBL" id="CADCTH010000566">
    <property type="protein sequence ID" value="CAA9291719.1"/>
    <property type="molecule type" value="Genomic_DNA"/>
</dbReference>
<evidence type="ECO:0000313" key="2">
    <source>
        <dbReference type="EMBL" id="CAA9291719.1"/>
    </source>
</evidence>
<reference evidence="2" key="1">
    <citation type="submission" date="2020-02" db="EMBL/GenBank/DDBJ databases">
        <authorList>
            <person name="Meier V. D."/>
        </authorList>
    </citation>
    <scope>NUCLEOTIDE SEQUENCE</scope>
    <source>
        <strain evidence="2">AVDCRST_MAG54</strain>
    </source>
</reference>
<accession>A0A6J4K086</accession>
<feature type="compositionally biased region" description="Basic and acidic residues" evidence="1">
    <location>
        <begin position="22"/>
        <end position="33"/>
    </location>
</feature>
<gene>
    <name evidence="2" type="ORF">AVDCRST_MAG54-4505</name>
</gene>
<feature type="non-terminal residue" evidence="2">
    <location>
        <position position="50"/>
    </location>
</feature>
<organism evidence="2">
    <name type="scientific">uncultured Actinomycetospora sp</name>
    <dbReference type="NCBI Taxonomy" id="1135996"/>
    <lineage>
        <taxon>Bacteria</taxon>
        <taxon>Bacillati</taxon>
        <taxon>Actinomycetota</taxon>
        <taxon>Actinomycetes</taxon>
        <taxon>Pseudonocardiales</taxon>
        <taxon>Pseudonocardiaceae</taxon>
        <taxon>Actinomycetospora</taxon>
        <taxon>environmental samples</taxon>
    </lineage>
</organism>
<evidence type="ECO:0000256" key="1">
    <source>
        <dbReference type="SAM" id="MobiDB-lite"/>
    </source>
</evidence>
<feature type="non-terminal residue" evidence="2">
    <location>
        <position position="1"/>
    </location>
</feature>
<dbReference type="AlphaFoldDB" id="A0A6J4K086"/>
<feature type="region of interest" description="Disordered" evidence="1">
    <location>
        <begin position="1"/>
        <end position="50"/>
    </location>
</feature>
<feature type="compositionally biased region" description="Basic residues" evidence="1">
    <location>
        <begin position="1"/>
        <end position="21"/>
    </location>
</feature>
<name>A0A6J4K086_9PSEU</name>
<sequence length="50" mass="5852">RPRRRRRDPRGPARRPRRRPRDGRGRPPVDARGLDLGGPRRAPPRARGRL</sequence>
<protein>
    <submittedName>
        <fullName evidence="2">Uncharacterized protein</fullName>
    </submittedName>
</protein>
<proteinExistence type="predicted"/>